<keyword evidence="3" id="KW-1185">Reference proteome</keyword>
<protein>
    <submittedName>
        <fullName evidence="2">Uncharacterized protein</fullName>
    </submittedName>
</protein>
<feature type="region of interest" description="Disordered" evidence="1">
    <location>
        <begin position="201"/>
        <end position="227"/>
    </location>
</feature>
<gene>
    <name evidence="2" type="ORF">HYFRA_00007376</name>
</gene>
<evidence type="ECO:0000313" key="2">
    <source>
        <dbReference type="EMBL" id="CAG8951460.1"/>
    </source>
</evidence>
<comment type="caution">
    <text evidence="2">The sequence shown here is derived from an EMBL/GenBank/DDBJ whole genome shotgun (WGS) entry which is preliminary data.</text>
</comment>
<organism evidence="2 3">
    <name type="scientific">Hymenoscyphus fraxineus</name>
    <dbReference type="NCBI Taxonomy" id="746836"/>
    <lineage>
        <taxon>Eukaryota</taxon>
        <taxon>Fungi</taxon>
        <taxon>Dikarya</taxon>
        <taxon>Ascomycota</taxon>
        <taxon>Pezizomycotina</taxon>
        <taxon>Leotiomycetes</taxon>
        <taxon>Helotiales</taxon>
        <taxon>Helotiaceae</taxon>
        <taxon>Hymenoscyphus</taxon>
    </lineage>
</organism>
<evidence type="ECO:0000313" key="3">
    <source>
        <dbReference type="Proteomes" id="UP000696280"/>
    </source>
</evidence>
<proteinExistence type="predicted"/>
<dbReference type="Proteomes" id="UP000696280">
    <property type="component" value="Unassembled WGS sequence"/>
</dbReference>
<feature type="compositionally biased region" description="Basic and acidic residues" evidence="1">
    <location>
        <begin position="209"/>
        <end position="227"/>
    </location>
</feature>
<sequence length="227" mass="25906">MGPSPYPSLSPEIQPKTEFNQYLSNNILQNSKALMPTKMSNKFHNRVERATNRILREVVLETYRESSEFQEAVRARLREELRWPWLGKCKICFEAYLIDSNGPDKCRSHTGLMEEIPGALPWDCVNDRSRRAARIIFPECFQWTCCGGDLNSKPCRIGRHESLEYVHSNRSGSIDDSDSAAGAVKEHVGVVREDFEADLALDSSSSGSRTDDDLREDAIHPRKREFL</sequence>
<reference evidence="2" key="1">
    <citation type="submission" date="2021-07" db="EMBL/GenBank/DDBJ databases">
        <authorList>
            <person name="Durling M."/>
        </authorList>
    </citation>
    <scope>NUCLEOTIDE SEQUENCE</scope>
</reference>
<name>A0A9N9KP57_9HELO</name>
<evidence type="ECO:0000256" key="1">
    <source>
        <dbReference type="SAM" id="MobiDB-lite"/>
    </source>
</evidence>
<dbReference type="EMBL" id="CAJVRL010000043">
    <property type="protein sequence ID" value="CAG8951460.1"/>
    <property type="molecule type" value="Genomic_DNA"/>
</dbReference>
<dbReference type="AlphaFoldDB" id="A0A9N9KP57"/>
<dbReference type="OrthoDB" id="10334641at2759"/>
<accession>A0A9N9KP57</accession>